<organism evidence="2 3">
    <name type="scientific">Eiseniibacteriota bacterium</name>
    <dbReference type="NCBI Taxonomy" id="2212470"/>
    <lineage>
        <taxon>Bacteria</taxon>
        <taxon>Candidatus Eiseniibacteriota</taxon>
    </lineage>
</organism>
<feature type="signal peptide" evidence="1">
    <location>
        <begin position="1"/>
        <end position="21"/>
    </location>
</feature>
<keyword evidence="1" id="KW-0732">Signal</keyword>
<accession>A0A538TVQ8</accession>
<name>A0A538TVQ8_UNCEI</name>
<gene>
    <name evidence="2" type="ORF">E6K81_17030</name>
</gene>
<evidence type="ECO:0000313" key="2">
    <source>
        <dbReference type="EMBL" id="TMQ67705.1"/>
    </source>
</evidence>
<feature type="chain" id="PRO_5022092703" evidence="1">
    <location>
        <begin position="22"/>
        <end position="116"/>
    </location>
</feature>
<dbReference type="PROSITE" id="PS51257">
    <property type="entry name" value="PROKAR_LIPOPROTEIN"/>
    <property type="match status" value="1"/>
</dbReference>
<protein>
    <submittedName>
        <fullName evidence="2">Uncharacterized protein</fullName>
    </submittedName>
</protein>
<evidence type="ECO:0000313" key="3">
    <source>
        <dbReference type="Proteomes" id="UP000319771"/>
    </source>
</evidence>
<dbReference type="Proteomes" id="UP000319771">
    <property type="component" value="Unassembled WGS sequence"/>
</dbReference>
<dbReference type="AlphaFoldDB" id="A0A538TVQ8"/>
<evidence type="ECO:0000256" key="1">
    <source>
        <dbReference type="SAM" id="SignalP"/>
    </source>
</evidence>
<reference evidence="2 3" key="1">
    <citation type="journal article" date="2019" name="Nat. Microbiol.">
        <title>Mediterranean grassland soil C-N compound turnover is dependent on rainfall and depth, and is mediated by genomically divergent microorganisms.</title>
        <authorList>
            <person name="Diamond S."/>
            <person name="Andeer P.F."/>
            <person name="Li Z."/>
            <person name="Crits-Christoph A."/>
            <person name="Burstein D."/>
            <person name="Anantharaman K."/>
            <person name="Lane K.R."/>
            <person name="Thomas B.C."/>
            <person name="Pan C."/>
            <person name="Northen T.R."/>
            <person name="Banfield J.F."/>
        </authorList>
    </citation>
    <scope>NUCLEOTIDE SEQUENCE [LARGE SCALE GENOMIC DNA]</scope>
    <source>
        <strain evidence="2">WS_11</strain>
    </source>
</reference>
<sequence>MKRSMSHALALLALPLLLLTAGCKGGLTPIKTLLDDPGRFDHQTVRIGGTVKQGVGILGYGVYRLDDGTGTLTVVTKEGGSPREGAKIGAEGEFRSAFTLGTETAAVLVEKQRFTP</sequence>
<proteinExistence type="predicted"/>
<dbReference type="EMBL" id="VBPB01000414">
    <property type="protein sequence ID" value="TMQ67705.1"/>
    <property type="molecule type" value="Genomic_DNA"/>
</dbReference>
<comment type="caution">
    <text evidence="2">The sequence shown here is derived from an EMBL/GenBank/DDBJ whole genome shotgun (WGS) entry which is preliminary data.</text>
</comment>